<comment type="similarity">
    <text evidence="1">Belongs to the CdaR family.</text>
</comment>
<evidence type="ECO:0000259" key="2">
    <source>
        <dbReference type="Pfam" id="PF07905"/>
    </source>
</evidence>
<feature type="domain" description="Purine catabolism PurC-like" evidence="2">
    <location>
        <begin position="23"/>
        <end position="119"/>
    </location>
</feature>
<dbReference type="InterPro" id="IPR041522">
    <property type="entry name" value="CdaR_GGDEF"/>
</dbReference>
<dbReference type="InterPro" id="IPR025736">
    <property type="entry name" value="PucR_C-HTH_dom"/>
</dbReference>
<evidence type="ECO:0000313" key="6">
    <source>
        <dbReference type="Proteomes" id="UP000265581"/>
    </source>
</evidence>
<dbReference type="RefSeq" id="WP_119703730.1">
    <property type="nucleotide sequence ID" value="NZ_JBHSOI010000001.1"/>
</dbReference>
<dbReference type="Gene3D" id="1.10.10.2840">
    <property type="entry name" value="PucR C-terminal helix-turn-helix domain"/>
    <property type="match status" value="1"/>
</dbReference>
<evidence type="ECO:0000259" key="3">
    <source>
        <dbReference type="Pfam" id="PF13556"/>
    </source>
</evidence>
<proteinExistence type="inferred from homology"/>
<evidence type="ECO:0000313" key="5">
    <source>
        <dbReference type="EMBL" id="REK73620.1"/>
    </source>
</evidence>
<reference evidence="5 6" key="1">
    <citation type="submission" date="2018-08" db="EMBL/GenBank/DDBJ databases">
        <title>Aeromicrobium sp. M2KJ-4, whole genome shotgun sequence.</title>
        <authorList>
            <person name="Tuo L."/>
        </authorList>
    </citation>
    <scope>NUCLEOTIDE SEQUENCE [LARGE SCALE GENOMIC DNA]</scope>
    <source>
        <strain evidence="5 6">M2KJ-4</strain>
    </source>
</reference>
<dbReference type="PANTHER" id="PTHR33744">
    <property type="entry name" value="CARBOHYDRATE DIACID REGULATOR"/>
    <property type="match status" value="1"/>
</dbReference>
<dbReference type="Pfam" id="PF17853">
    <property type="entry name" value="GGDEF_2"/>
    <property type="match status" value="1"/>
</dbReference>
<keyword evidence="6" id="KW-1185">Reference proteome</keyword>
<comment type="caution">
    <text evidence="5">The sequence shown here is derived from an EMBL/GenBank/DDBJ whole genome shotgun (WGS) entry which is preliminary data.</text>
</comment>
<dbReference type="InterPro" id="IPR042070">
    <property type="entry name" value="PucR_C-HTH_sf"/>
</dbReference>
<dbReference type="InterPro" id="IPR051448">
    <property type="entry name" value="CdaR-like_regulators"/>
</dbReference>
<name>A0A371PDX5_9ACTN</name>
<evidence type="ECO:0000256" key="1">
    <source>
        <dbReference type="ARBA" id="ARBA00006754"/>
    </source>
</evidence>
<dbReference type="Pfam" id="PF13556">
    <property type="entry name" value="HTH_30"/>
    <property type="match status" value="1"/>
</dbReference>
<accession>A0A371PDX5</accession>
<dbReference type="PANTHER" id="PTHR33744:SF17">
    <property type="entry name" value="CONSERVED PROTEIN"/>
    <property type="match status" value="1"/>
</dbReference>
<protein>
    <submittedName>
        <fullName evidence="5">PucR family transcriptional regulator</fullName>
    </submittedName>
</protein>
<dbReference type="EMBL" id="QUBR01000001">
    <property type="protein sequence ID" value="REK73620.1"/>
    <property type="molecule type" value="Genomic_DNA"/>
</dbReference>
<feature type="domain" description="CdaR GGDEF-like" evidence="4">
    <location>
        <begin position="295"/>
        <end position="418"/>
    </location>
</feature>
<evidence type="ECO:0000259" key="4">
    <source>
        <dbReference type="Pfam" id="PF17853"/>
    </source>
</evidence>
<dbReference type="Pfam" id="PF07905">
    <property type="entry name" value="PucR"/>
    <property type="match status" value="1"/>
</dbReference>
<feature type="domain" description="PucR C-terminal helix-turn-helix" evidence="3">
    <location>
        <begin position="473"/>
        <end position="531"/>
    </location>
</feature>
<dbReference type="Proteomes" id="UP000265581">
    <property type="component" value="Unassembled WGS sequence"/>
</dbReference>
<gene>
    <name evidence="5" type="ORF">DX116_08825</name>
</gene>
<dbReference type="OrthoDB" id="3663486at2"/>
<organism evidence="5 6">
    <name type="scientific">Aeromicrobium endophyticum</name>
    <dbReference type="NCBI Taxonomy" id="2292704"/>
    <lineage>
        <taxon>Bacteria</taxon>
        <taxon>Bacillati</taxon>
        <taxon>Actinomycetota</taxon>
        <taxon>Actinomycetes</taxon>
        <taxon>Propionibacteriales</taxon>
        <taxon>Nocardioidaceae</taxon>
        <taxon>Aeromicrobium</taxon>
    </lineage>
</organism>
<sequence>MSAPFSQETDLGRLTERLGSTLLTLVAGEAQSTRTISTVVLLDPLDPPDVVPGALVLGVGVGADGDLESLVEELGESRAAALIVREPVTIDPGVAESARRHQVSVFGLVRGASWVQVATLLAGALNIGTDEHGSADVDSGRDLFTLANALSALLGAPVTIEDRSSRVVAFSADQAGTDEPRRLTILGLQVPELYSSIQRERGVFRRIYQSDRPIYLEKPAPDTLPRVVMRVQAGGEVMGSIWAVVSEPLTPEREQGMIEGAQVVALAMLRARVSADASQRLSESIASRLLEGGTSAREAAQQLGIESSPACVIAIGPSSGPDEVRIAADTQRAASALRMNLQPVFPRAIAAQLGGVVYAVVPFRTNDDRTMAAVENLASEFIARLDTTSEFCAGLGDVVPDIGDLHLSRRDADAALRVVRSRSRSRERVARFADVQLDAVMHRISDSIKADRIQFHGPLETLREYDHTHGAELISTLQSWLEHFGDVTAAAQAMHVHKNTLRYRLDRVAAIAGADLSDPDVRFSLLLQLRLATGPTEAHRRP</sequence>
<dbReference type="AlphaFoldDB" id="A0A371PDX5"/>
<dbReference type="InterPro" id="IPR012914">
    <property type="entry name" value="PucR_dom"/>
</dbReference>